<dbReference type="EMBL" id="FNUL01000012">
    <property type="protein sequence ID" value="SEF90931.1"/>
    <property type="molecule type" value="Genomic_DNA"/>
</dbReference>
<proteinExistence type="predicted"/>
<protein>
    <submittedName>
        <fullName evidence="1">Uncharacterized protein</fullName>
    </submittedName>
</protein>
<accession>A0A1H5VVP1</accession>
<dbReference type="RefSeq" id="WP_103953156.1">
    <property type="nucleotide sequence ID" value="NZ_FNUL01000012.1"/>
</dbReference>
<reference evidence="1 2" key="1">
    <citation type="submission" date="2016-10" db="EMBL/GenBank/DDBJ databases">
        <authorList>
            <person name="de Groot N.N."/>
        </authorList>
    </citation>
    <scope>NUCLEOTIDE SEQUENCE [LARGE SCALE GENOMIC DNA]</scope>
    <source>
        <strain evidence="1 2">D15d</strain>
    </source>
</reference>
<evidence type="ECO:0000313" key="2">
    <source>
        <dbReference type="Proteomes" id="UP000236726"/>
    </source>
</evidence>
<keyword evidence="2" id="KW-1185">Reference proteome</keyword>
<evidence type="ECO:0000313" key="1">
    <source>
        <dbReference type="EMBL" id="SEF90931.1"/>
    </source>
</evidence>
<dbReference type="AlphaFoldDB" id="A0A1H5VVP1"/>
<name>A0A1H5VVP1_9FIRM</name>
<organism evidence="1 2">
    <name type="scientific">Lachnospira multipara</name>
    <dbReference type="NCBI Taxonomy" id="28051"/>
    <lineage>
        <taxon>Bacteria</taxon>
        <taxon>Bacillati</taxon>
        <taxon>Bacillota</taxon>
        <taxon>Clostridia</taxon>
        <taxon>Lachnospirales</taxon>
        <taxon>Lachnospiraceae</taxon>
        <taxon>Lachnospira</taxon>
    </lineage>
</organism>
<sequence>MIYTGRKVYDPLTNTLERKKYMRDNRKFADNEIVYVNSTYNIAEKCKITKFVQKESRVNKPVYALHSLDNYGSFAATEDCIFKTKEDAIKSYKTSSNKLVEKYKNEIRTLEELIKFPLSHCIACGEEYTEEEAREAYKIRAKEITGILL</sequence>
<dbReference type="Proteomes" id="UP000236726">
    <property type="component" value="Unassembled WGS sequence"/>
</dbReference>
<gene>
    <name evidence="1" type="ORF">SAMN05216537_112108</name>
</gene>